<name>A0ABQ6K922_9MICO</name>
<dbReference type="PANTHER" id="PTHR38436">
    <property type="entry name" value="POLYKETIDE CYCLASE SNOAL-LIKE DOMAIN"/>
    <property type="match status" value="1"/>
</dbReference>
<dbReference type="RefSeq" id="WP_284254505.1">
    <property type="nucleotide sequence ID" value="NZ_BAAAQO010000001.1"/>
</dbReference>
<evidence type="ECO:0000313" key="2">
    <source>
        <dbReference type="Proteomes" id="UP001157034"/>
    </source>
</evidence>
<proteinExistence type="predicted"/>
<dbReference type="SUPFAM" id="SSF54427">
    <property type="entry name" value="NTF2-like"/>
    <property type="match status" value="1"/>
</dbReference>
<sequence length="147" mass="15935">MDAGEDVPEAVRLVERVLVEAFAGGRTEVIAELSSPDLVEHQFGMQAVGAEAVARARLAARQVHEMAPDVTYTIEDWAQHDDVTWVRAIGRGTQTGPLLGPPSGRPFEITVIDVVRVRDGLIAEHWGVPDRFALLSQTGALERLTTG</sequence>
<keyword evidence="2" id="KW-1185">Reference proteome</keyword>
<reference evidence="2" key="1">
    <citation type="journal article" date="2019" name="Int. J. Syst. Evol. Microbiol.">
        <title>The Global Catalogue of Microorganisms (GCM) 10K type strain sequencing project: providing services to taxonomists for standard genome sequencing and annotation.</title>
        <authorList>
            <consortium name="The Broad Institute Genomics Platform"/>
            <consortium name="The Broad Institute Genome Sequencing Center for Infectious Disease"/>
            <person name="Wu L."/>
            <person name="Ma J."/>
        </authorList>
    </citation>
    <scope>NUCLEOTIDE SEQUENCE [LARGE SCALE GENOMIC DNA]</scope>
    <source>
        <strain evidence="2">NBRC 108894</strain>
    </source>
</reference>
<comment type="caution">
    <text evidence="1">The sequence shown here is derived from an EMBL/GenBank/DDBJ whole genome shotgun (WGS) entry which is preliminary data.</text>
</comment>
<accession>A0ABQ6K922</accession>
<evidence type="ECO:0008006" key="3">
    <source>
        <dbReference type="Google" id="ProtNLM"/>
    </source>
</evidence>
<dbReference type="PANTHER" id="PTHR38436:SF1">
    <property type="entry name" value="ESTER CYCLASE"/>
    <property type="match status" value="1"/>
</dbReference>
<dbReference type="InterPro" id="IPR009959">
    <property type="entry name" value="Cyclase_SnoaL-like"/>
</dbReference>
<dbReference type="Gene3D" id="3.10.450.50">
    <property type="match status" value="1"/>
</dbReference>
<protein>
    <recommendedName>
        <fullName evidence="3">Ester cyclase</fullName>
    </recommendedName>
</protein>
<dbReference type="Proteomes" id="UP001157034">
    <property type="component" value="Unassembled WGS sequence"/>
</dbReference>
<dbReference type="EMBL" id="BSVB01000001">
    <property type="protein sequence ID" value="GMA95794.1"/>
    <property type="molecule type" value="Genomic_DNA"/>
</dbReference>
<dbReference type="InterPro" id="IPR032710">
    <property type="entry name" value="NTF2-like_dom_sf"/>
</dbReference>
<dbReference type="Pfam" id="PF07366">
    <property type="entry name" value="SnoaL"/>
    <property type="match status" value="1"/>
</dbReference>
<gene>
    <name evidence="1" type="ORF">GCM10025881_26180</name>
</gene>
<organism evidence="1 2">
    <name type="scientific">Pseudolysinimonas kribbensis</name>
    <dbReference type="NCBI Taxonomy" id="433641"/>
    <lineage>
        <taxon>Bacteria</taxon>
        <taxon>Bacillati</taxon>
        <taxon>Actinomycetota</taxon>
        <taxon>Actinomycetes</taxon>
        <taxon>Micrococcales</taxon>
        <taxon>Microbacteriaceae</taxon>
        <taxon>Pseudolysinimonas</taxon>
    </lineage>
</organism>
<evidence type="ECO:0000313" key="1">
    <source>
        <dbReference type="EMBL" id="GMA95794.1"/>
    </source>
</evidence>